<evidence type="ECO:0000313" key="3">
    <source>
        <dbReference type="EMBL" id="SEQ97421.1"/>
    </source>
</evidence>
<keyword evidence="4" id="KW-1185">Reference proteome</keyword>
<dbReference type="InterPro" id="IPR006076">
    <property type="entry name" value="FAD-dep_OxRdtase"/>
</dbReference>
<dbReference type="AlphaFoldDB" id="A0A1H9KE79"/>
<evidence type="ECO:0000259" key="2">
    <source>
        <dbReference type="Pfam" id="PF01266"/>
    </source>
</evidence>
<dbReference type="GO" id="GO:0016491">
    <property type="term" value="F:oxidoreductase activity"/>
    <property type="evidence" value="ECO:0007669"/>
    <property type="project" value="UniProtKB-KW"/>
</dbReference>
<evidence type="ECO:0000256" key="1">
    <source>
        <dbReference type="ARBA" id="ARBA00023002"/>
    </source>
</evidence>
<accession>A0A1H9KE79</accession>
<dbReference type="Gene3D" id="3.30.9.10">
    <property type="entry name" value="D-Amino Acid Oxidase, subunit A, domain 2"/>
    <property type="match status" value="1"/>
</dbReference>
<organism evidence="3 4">
    <name type="scientific">Rosenbergiella nectarea</name>
    <dbReference type="NCBI Taxonomy" id="988801"/>
    <lineage>
        <taxon>Bacteria</taxon>
        <taxon>Pseudomonadati</taxon>
        <taxon>Pseudomonadota</taxon>
        <taxon>Gammaproteobacteria</taxon>
        <taxon>Enterobacterales</taxon>
        <taxon>Erwiniaceae</taxon>
        <taxon>Rosenbergiella</taxon>
    </lineage>
</organism>
<dbReference type="EMBL" id="FOGC01000009">
    <property type="protein sequence ID" value="SEQ97421.1"/>
    <property type="molecule type" value="Genomic_DNA"/>
</dbReference>
<gene>
    <name evidence="3" type="ORF">SAMN05216522_10991</name>
</gene>
<dbReference type="STRING" id="988801.SAMN05216522_10991"/>
<feature type="domain" description="FAD dependent oxidoreductase" evidence="2">
    <location>
        <begin position="5"/>
        <end position="76"/>
    </location>
</feature>
<dbReference type="Pfam" id="PF01266">
    <property type="entry name" value="DAO"/>
    <property type="match status" value="1"/>
</dbReference>
<name>A0A1H9KE79_9GAMM</name>
<protein>
    <submittedName>
        <fullName evidence="3">FAD dependent oxidoreductase</fullName>
    </submittedName>
</protein>
<dbReference type="Gene3D" id="3.50.50.60">
    <property type="entry name" value="FAD/NAD(P)-binding domain"/>
    <property type="match status" value="1"/>
</dbReference>
<dbReference type="Proteomes" id="UP000242515">
    <property type="component" value="Unassembled WGS sequence"/>
</dbReference>
<sequence>MADVKDLNKSLATLKKEFPAFNNSKLIDQWSGAMAVAPDESPIISVVKECPGLVVNTATSWGMTESPVSSSIAADLLLGNTPVLNSKAFIALAKATIMYPIKPI</sequence>
<reference evidence="4" key="1">
    <citation type="submission" date="2016-10" db="EMBL/GenBank/DDBJ databases">
        <authorList>
            <person name="Varghese N."/>
            <person name="Submissions S."/>
        </authorList>
    </citation>
    <scope>NUCLEOTIDE SEQUENCE [LARGE SCALE GENOMIC DNA]</scope>
    <source>
        <strain evidence="4">8N4</strain>
    </source>
</reference>
<dbReference type="InterPro" id="IPR036188">
    <property type="entry name" value="FAD/NAD-bd_sf"/>
</dbReference>
<evidence type="ECO:0000313" key="4">
    <source>
        <dbReference type="Proteomes" id="UP000242515"/>
    </source>
</evidence>
<proteinExistence type="predicted"/>
<keyword evidence="1" id="KW-0560">Oxidoreductase</keyword>